<keyword evidence="3" id="KW-1185">Reference proteome</keyword>
<reference evidence="2" key="1">
    <citation type="submission" date="2019-10" db="EMBL/GenBank/DDBJ databases">
        <authorList>
            <person name="Soares A.E.R."/>
            <person name="Aleixo A."/>
            <person name="Schneider P."/>
            <person name="Miyaki C.Y."/>
            <person name="Schneider M.P."/>
            <person name="Mello C."/>
            <person name="Vasconcelos A.T.R."/>
        </authorList>
    </citation>
    <scope>NUCLEOTIDE SEQUENCE</scope>
    <source>
        <tissue evidence="2">Muscle</tissue>
    </source>
</reference>
<proteinExistence type="predicted"/>
<comment type="caution">
    <text evidence="2">The sequence shown here is derived from an EMBL/GenBank/DDBJ whole genome shotgun (WGS) entry which is preliminary data.</text>
</comment>
<name>A0ABQ9CR70_9PASS</name>
<dbReference type="Proteomes" id="UP001145742">
    <property type="component" value="Unassembled WGS sequence"/>
</dbReference>
<sequence length="114" mass="13565">MSNRTRRSGLKLHHGRFRLDIRKKPFIKKVIKDWNVLRNRVVGLSSWDLEIFKRHNFHDSRSLINTLDVIQKRWTWGKYYTVPQHFSAKDTKAVHPQIAEKESKEHEDGMNSAA</sequence>
<protein>
    <submittedName>
        <fullName evidence="2">Uncharacterized protein</fullName>
    </submittedName>
</protein>
<gene>
    <name evidence="2" type="ORF">WISP_125523</name>
</gene>
<organism evidence="2 3">
    <name type="scientific">Willisornis vidua</name>
    <name type="common">Xingu scale-backed antbird</name>
    <dbReference type="NCBI Taxonomy" id="1566151"/>
    <lineage>
        <taxon>Eukaryota</taxon>
        <taxon>Metazoa</taxon>
        <taxon>Chordata</taxon>
        <taxon>Craniata</taxon>
        <taxon>Vertebrata</taxon>
        <taxon>Euteleostomi</taxon>
        <taxon>Archelosauria</taxon>
        <taxon>Archosauria</taxon>
        <taxon>Dinosauria</taxon>
        <taxon>Saurischia</taxon>
        <taxon>Theropoda</taxon>
        <taxon>Coelurosauria</taxon>
        <taxon>Aves</taxon>
        <taxon>Neognathae</taxon>
        <taxon>Neoaves</taxon>
        <taxon>Telluraves</taxon>
        <taxon>Australaves</taxon>
        <taxon>Passeriformes</taxon>
        <taxon>Thamnophilidae</taxon>
        <taxon>Willisornis</taxon>
    </lineage>
</organism>
<accession>A0ABQ9CR70</accession>
<evidence type="ECO:0000313" key="2">
    <source>
        <dbReference type="EMBL" id="KAJ7407643.1"/>
    </source>
</evidence>
<dbReference type="EMBL" id="WHWB01034592">
    <property type="protein sequence ID" value="KAJ7407643.1"/>
    <property type="molecule type" value="Genomic_DNA"/>
</dbReference>
<feature type="region of interest" description="Disordered" evidence="1">
    <location>
        <begin position="91"/>
        <end position="114"/>
    </location>
</feature>
<evidence type="ECO:0000313" key="3">
    <source>
        <dbReference type="Proteomes" id="UP001145742"/>
    </source>
</evidence>
<evidence type="ECO:0000256" key="1">
    <source>
        <dbReference type="SAM" id="MobiDB-lite"/>
    </source>
</evidence>